<gene>
    <name evidence="9" type="ORF">Q5761_10670</name>
</gene>
<organism evidence="9 10">
    <name type="scientific">Thermaerobacter composti</name>
    <dbReference type="NCBI Taxonomy" id="554949"/>
    <lineage>
        <taxon>Bacteria</taxon>
        <taxon>Bacillati</taxon>
        <taxon>Bacillota</taxon>
        <taxon>Clostridia</taxon>
        <taxon>Eubacteriales</taxon>
        <taxon>Clostridiales Family XVII. Incertae Sedis</taxon>
        <taxon>Thermaerobacter</taxon>
    </lineage>
</organism>
<keyword evidence="6" id="KW-0460">Magnesium</keyword>
<evidence type="ECO:0000313" key="10">
    <source>
        <dbReference type="Proteomes" id="UP001304683"/>
    </source>
</evidence>
<feature type="compositionally biased region" description="Low complexity" evidence="8">
    <location>
        <begin position="191"/>
        <end position="207"/>
    </location>
</feature>
<evidence type="ECO:0000256" key="6">
    <source>
        <dbReference type="ARBA" id="ARBA00022842"/>
    </source>
</evidence>
<evidence type="ECO:0000256" key="8">
    <source>
        <dbReference type="SAM" id="MobiDB-lite"/>
    </source>
</evidence>
<protein>
    <recommendedName>
        <fullName evidence="4">Probable 2-phosphosulfolactate phosphatase</fullName>
        <ecNumber evidence="3">3.1.3.71</ecNumber>
    </recommendedName>
</protein>
<evidence type="ECO:0000256" key="1">
    <source>
        <dbReference type="ARBA" id="ARBA00001946"/>
    </source>
</evidence>
<dbReference type="Pfam" id="PF04029">
    <property type="entry name" value="2-ph_phosp"/>
    <property type="match status" value="1"/>
</dbReference>
<evidence type="ECO:0000256" key="7">
    <source>
        <dbReference type="ARBA" id="ARBA00033711"/>
    </source>
</evidence>
<evidence type="ECO:0000256" key="2">
    <source>
        <dbReference type="ARBA" id="ARBA00009997"/>
    </source>
</evidence>
<dbReference type="RefSeq" id="WP_318750584.1">
    <property type="nucleotide sequence ID" value="NZ_CP132508.1"/>
</dbReference>
<dbReference type="InterPro" id="IPR005238">
    <property type="entry name" value="ComB-like"/>
</dbReference>
<dbReference type="PANTHER" id="PTHR37311">
    <property type="entry name" value="2-PHOSPHOSULFOLACTATE PHOSPHATASE-RELATED"/>
    <property type="match status" value="1"/>
</dbReference>
<accession>A0ABZ0QPX5</accession>
<evidence type="ECO:0000313" key="9">
    <source>
        <dbReference type="EMBL" id="WPD18812.1"/>
    </source>
</evidence>
<proteinExistence type="inferred from homology"/>
<comment type="cofactor">
    <cofactor evidence="1">
        <name>Mg(2+)</name>
        <dbReference type="ChEBI" id="CHEBI:18420"/>
    </cofactor>
</comment>
<dbReference type="Gene3D" id="3.90.1560.10">
    <property type="entry name" value="ComB-like"/>
    <property type="match status" value="1"/>
</dbReference>
<dbReference type="InterPro" id="IPR036702">
    <property type="entry name" value="ComB-like_sf"/>
</dbReference>
<feature type="region of interest" description="Disordered" evidence="8">
    <location>
        <begin position="180"/>
        <end position="207"/>
    </location>
</feature>
<keyword evidence="5" id="KW-0378">Hydrolase</keyword>
<reference evidence="9 10" key="1">
    <citation type="submission" date="2023-08" db="EMBL/GenBank/DDBJ databases">
        <title>Genome sequence of Thermaerobacter compostii strain Ins1, a spore-forming filamentous bacterium isolated from a deep geothermal reservoir.</title>
        <authorList>
            <person name="Bregnard D."/>
            <person name="Gonzalez D."/>
            <person name="Junier P."/>
        </authorList>
    </citation>
    <scope>NUCLEOTIDE SEQUENCE [LARGE SCALE GENOMIC DNA]</scope>
    <source>
        <strain evidence="9 10">Ins1</strain>
    </source>
</reference>
<dbReference type="EC" id="3.1.3.71" evidence="3"/>
<name>A0ABZ0QPX5_9FIRM</name>
<dbReference type="PANTHER" id="PTHR37311:SF1">
    <property type="entry name" value="2-PHOSPHOSULFOLACTATE PHOSPHATASE-RELATED"/>
    <property type="match status" value="1"/>
</dbReference>
<dbReference type="SUPFAM" id="SSF142823">
    <property type="entry name" value="ComB-like"/>
    <property type="match status" value="1"/>
</dbReference>
<dbReference type="EMBL" id="CP132508">
    <property type="protein sequence ID" value="WPD18812.1"/>
    <property type="molecule type" value="Genomic_DNA"/>
</dbReference>
<evidence type="ECO:0000256" key="3">
    <source>
        <dbReference type="ARBA" id="ARBA00012953"/>
    </source>
</evidence>
<evidence type="ECO:0000256" key="4">
    <source>
        <dbReference type="ARBA" id="ARBA00021948"/>
    </source>
</evidence>
<comment type="similarity">
    <text evidence="2">Belongs to the ComB family.</text>
</comment>
<keyword evidence="10" id="KW-1185">Reference proteome</keyword>
<sequence>MSELVVDVLWTADEAERHAFAPGEAAAFLDILRATTTMTAALAAGARAVVAVADPAKALALRERLTPAPLLAGEERMERRPGFDLGNSPREFTAERVTGRTLVMCTTNGTRAAVAALRGGCRRLFAASLRNRAATARALLADPRVDRITLICAGTHGRFSLDDAIGAGAVIEALIGAPGSATHRPEPTAPPGAAVTPPAAARPPTGARPCRLSDAAVAALQLWQTARPRLAEALAGCRHGRLLVEAGFAADLPVAAAVDAADFAIAWQPAPDMPEDVGGGWFVPTHFPGNRRTGDR</sequence>
<dbReference type="Proteomes" id="UP001304683">
    <property type="component" value="Chromosome"/>
</dbReference>
<comment type="catalytic activity">
    <reaction evidence="7">
        <text>(2R)-O-phospho-3-sulfolactate + H2O = (2R)-3-sulfolactate + phosphate</text>
        <dbReference type="Rhea" id="RHEA:23416"/>
        <dbReference type="ChEBI" id="CHEBI:15377"/>
        <dbReference type="ChEBI" id="CHEBI:15597"/>
        <dbReference type="ChEBI" id="CHEBI:43474"/>
        <dbReference type="ChEBI" id="CHEBI:58738"/>
        <dbReference type="EC" id="3.1.3.71"/>
    </reaction>
</comment>
<evidence type="ECO:0000256" key="5">
    <source>
        <dbReference type="ARBA" id="ARBA00022801"/>
    </source>
</evidence>